<evidence type="ECO:0000259" key="3">
    <source>
        <dbReference type="PROSITE" id="PS50076"/>
    </source>
</evidence>
<dbReference type="Pfam" id="PF00226">
    <property type="entry name" value="DnaJ"/>
    <property type="match status" value="1"/>
</dbReference>
<gene>
    <name evidence="4" type="ORF">CCMP2556_LOCUS25265</name>
</gene>
<keyword evidence="1" id="KW-0175">Coiled coil</keyword>
<dbReference type="InterPro" id="IPR018253">
    <property type="entry name" value="DnaJ_domain_CS"/>
</dbReference>
<dbReference type="InterPro" id="IPR001623">
    <property type="entry name" value="DnaJ_domain"/>
</dbReference>
<dbReference type="SMART" id="SM00271">
    <property type="entry name" value="DnaJ"/>
    <property type="match status" value="1"/>
</dbReference>
<dbReference type="InterPro" id="IPR036869">
    <property type="entry name" value="J_dom_sf"/>
</dbReference>
<dbReference type="CDD" id="cd06257">
    <property type="entry name" value="DnaJ"/>
    <property type="match status" value="1"/>
</dbReference>
<feature type="compositionally biased region" description="Basic and acidic residues" evidence="2">
    <location>
        <begin position="86"/>
        <end position="97"/>
    </location>
</feature>
<comment type="caution">
    <text evidence="4">The sequence shown here is derived from an EMBL/GenBank/DDBJ whole genome shotgun (WGS) entry which is preliminary data.</text>
</comment>
<dbReference type="PROSITE" id="PS00636">
    <property type="entry name" value="DNAJ_1"/>
    <property type="match status" value="1"/>
</dbReference>
<feature type="domain" description="J" evidence="3">
    <location>
        <begin position="3"/>
        <end position="64"/>
    </location>
</feature>
<dbReference type="PANTHER" id="PTHR24074">
    <property type="entry name" value="CO-CHAPERONE PROTEIN DJLA"/>
    <property type="match status" value="1"/>
</dbReference>
<proteinExistence type="predicted"/>
<feature type="region of interest" description="Disordered" evidence="2">
    <location>
        <begin position="55"/>
        <end position="113"/>
    </location>
</feature>
<dbReference type="SUPFAM" id="SSF46565">
    <property type="entry name" value="Chaperone J-domain"/>
    <property type="match status" value="1"/>
</dbReference>
<dbReference type="PROSITE" id="PS50076">
    <property type="entry name" value="DNAJ_2"/>
    <property type="match status" value="1"/>
</dbReference>
<evidence type="ECO:0000256" key="2">
    <source>
        <dbReference type="SAM" id="MobiDB-lite"/>
    </source>
</evidence>
<dbReference type="InterPro" id="IPR050817">
    <property type="entry name" value="DjlA_DnaK_co-chaperone"/>
</dbReference>
<feature type="coiled-coil region" evidence="1">
    <location>
        <begin position="452"/>
        <end position="479"/>
    </location>
</feature>
<reference evidence="4 5" key="1">
    <citation type="submission" date="2024-02" db="EMBL/GenBank/DDBJ databases">
        <authorList>
            <person name="Chen Y."/>
            <person name="Shah S."/>
            <person name="Dougan E. K."/>
            <person name="Thang M."/>
            <person name="Chan C."/>
        </authorList>
    </citation>
    <scope>NUCLEOTIDE SEQUENCE [LARGE SCALE GENOMIC DNA]</scope>
</reference>
<keyword evidence="5" id="KW-1185">Reference proteome</keyword>
<feature type="compositionally biased region" description="Polar residues" evidence="2">
    <location>
        <begin position="170"/>
        <end position="179"/>
    </location>
</feature>
<name>A0ABP0MEX4_9DINO</name>
<protein>
    <recommendedName>
        <fullName evidence="3">J domain-containing protein</fullName>
    </recommendedName>
</protein>
<accession>A0ABP0MEX4</accession>
<dbReference type="Gene3D" id="1.10.287.110">
    <property type="entry name" value="DnaJ domain"/>
    <property type="match status" value="1"/>
</dbReference>
<feature type="compositionally biased region" description="Basic and acidic residues" evidence="2">
    <location>
        <begin position="160"/>
        <end position="169"/>
    </location>
</feature>
<dbReference type="Proteomes" id="UP001642484">
    <property type="component" value="Unassembled WGS sequence"/>
</dbReference>
<sequence length="492" mass="56136">MVSFYGLLGVTSEATGEEIKLAFKRRALQVHPDKGGSKEAFHLVYQAFETLADPEARKHYDTQRATSTGSAPKQKAKPKKKPAQPQEKRQATPKPEHTSQASSASKPSANASKVFSHDKLLTKLYELMKGLTREARSDIIQKEFTQKQRVLFEKWIVTQREAESERETEQAASKAQSSNDDPKEAADRSTTASAAADDAPCMTVSLVPAQAKQRFQKKTKRKHYSEMKGMFRSGTEYQAKVGFDSLRIYTRNCDLSTAVEFLIILTSVKQRMQGASNDADAEDAFFGRRLQEALERSLAEYGRSYEDLSPRFFLQQSIGIFLGPETIKSPTVRSAQEVAKLRNLMAPFRELVLKPGAKKGAIFVRYSPGDLDDVWIRLQAVVKEMWENTGKGRSAAPLRRMRALYTSHAPVRSRHLQHWERQRMAMQDQKFHVRRLLLQWRNALARNAFAKQQVLSRKRMREEQQAERLRREALRKRMRSDLTMDEILGAKP</sequence>
<feature type="compositionally biased region" description="Low complexity" evidence="2">
    <location>
        <begin position="188"/>
        <end position="197"/>
    </location>
</feature>
<evidence type="ECO:0000256" key="1">
    <source>
        <dbReference type="SAM" id="Coils"/>
    </source>
</evidence>
<evidence type="ECO:0000313" key="5">
    <source>
        <dbReference type="Proteomes" id="UP001642484"/>
    </source>
</evidence>
<dbReference type="EMBL" id="CAXAMN010016891">
    <property type="protein sequence ID" value="CAK9049327.1"/>
    <property type="molecule type" value="Genomic_DNA"/>
</dbReference>
<evidence type="ECO:0000313" key="4">
    <source>
        <dbReference type="EMBL" id="CAK9049327.1"/>
    </source>
</evidence>
<feature type="region of interest" description="Disordered" evidence="2">
    <location>
        <begin position="160"/>
        <end position="197"/>
    </location>
</feature>
<feature type="compositionally biased region" description="Low complexity" evidence="2">
    <location>
        <begin position="99"/>
        <end position="112"/>
    </location>
</feature>
<organism evidence="4 5">
    <name type="scientific">Durusdinium trenchii</name>
    <dbReference type="NCBI Taxonomy" id="1381693"/>
    <lineage>
        <taxon>Eukaryota</taxon>
        <taxon>Sar</taxon>
        <taxon>Alveolata</taxon>
        <taxon>Dinophyceae</taxon>
        <taxon>Suessiales</taxon>
        <taxon>Symbiodiniaceae</taxon>
        <taxon>Durusdinium</taxon>
    </lineage>
</organism>